<dbReference type="InterPro" id="IPR020568">
    <property type="entry name" value="Ribosomal_Su5_D2-typ_SF"/>
</dbReference>
<evidence type="ECO:0000313" key="1">
    <source>
        <dbReference type="EMBL" id="MCZ7940561.1"/>
    </source>
</evidence>
<dbReference type="Proteomes" id="UP001151018">
    <property type="component" value="Unassembled WGS sequence"/>
</dbReference>
<dbReference type="EMBL" id="JAPZLR010000027">
    <property type="protein sequence ID" value="MCZ7940561.1"/>
    <property type="molecule type" value="Genomic_DNA"/>
</dbReference>
<dbReference type="PIRSF" id="PIRSF004884">
    <property type="entry name" value="Sugar_kin_arch"/>
    <property type="match status" value="1"/>
</dbReference>
<gene>
    <name evidence="1" type="ORF">O9X88_23805</name>
</gene>
<proteinExistence type="predicted"/>
<accession>A0A9X3KVR0</accession>
<protein>
    <recommendedName>
        <fullName evidence="3">Beta-ribofuranosylaminobenzene 5'-phosphate synthase</fullName>
    </recommendedName>
</protein>
<reference evidence="1" key="1">
    <citation type="submission" date="2022-12" db="EMBL/GenBank/DDBJ databases">
        <title>Draft genome sequences of 22 rhizogenic Agrobacterium biovar 1 strains, the causative agent of hairy root disease.</title>
        <authorList>
            <person name="Kim N."/>
            <person name="Vargas P."/>
            <person name="Rediers H."/>
        </authorList>
    </citation>
    <scope>NUCLEOTIDE SEQUENCE</scope>
    <source>
        <strain evidence="1">ST15.13.006</strain>
    </source>
</reference>
<dbReference type="SUPFAM" id="SSF54211">
    <property type="entry name" value="Ribosomal protein S5 domain 2-like"/>
    <property type="match status" value="1"/>
</dbReference>
<evidence type="ECO:0000313" key="2">
    <source>
        <dbReference type="Proteomes" id="UP001151018"/>
    </source>
</evidence>
<dbReference type="AlphaFoldDB" id="A0A9X3KVR0"/>
<evidence type="ECO:0008006" key="3">
    <source>
        <dbReference type="Google" id="ProtNLM"/>
    </source>
</evidence>
<name>A0A9X3KVR0_9HYPH</name>
<dbReference type="RefSeq" id="WP_269835389.1">
    <property type="nucleotide sequence ID" value="NZ_JAPZLR010000027.1"/>
</dbReference>
<dbReference type="NCBIfam" id="TIGR00144">
    <property type="entry name" value="beta_RFAP_syn"/>
    <property type="match status" value="1"/>
</dbReference>
<comment type="caution">
    <text evidence="1">The sequence shown here is derived from an EMBL/GenBank/DDBJ whole genome shotgun (WGS) entry which is preliminary data.</text>
</comment>
<sequence>MKVGTIVRTVEIEINPRVHIGLISMHSGAPRRNGGLGFAVDGPTALVTAATSRELRLFDRRPKPMADQEVDRLRIKLNDVIEELSLRNCATVEISGDFLTHHGMGSGTAIQLACIEGLLAINSRRIGRQDLVRLSGRGGTSGVGISTYFDGGLAFDLGVSGGASNLFAPSSIAANEVLPLQLHRQDFPDWPVGLCLPRNCKSKTQDEEIEFFRRVTPLSPAKSFEAAYVSVFQVLASLMEQDYQSFCRGVTAMQACEWKRLERAEYAPHIDDMDKALRALGVDCVGMSSLGPMLYFFGSAKALERVRAHSDNLDAEIILTSPKNSGRRFRGNGCLH</sequence>
<dbReference type="InterPro" id="IPR004422">
    <property type="entry name" value="RFAP_synthase"/>
</dbReference>
<organism evidence="1 2">
    <name type="scientific">Agrobacterium salinitolerans</name>
    <dbReference type="NCBI Taxonomy" id="1183413"/>
    <lineage>
        <taxon>Bacteria</taxon>
        <taxon>Pseudomonadati</taxon>
        <taxon>Pseudomonadota</taxon>
        <taxon>Alphaproteobacteria</taxon>
        <taxon>Hyphomicrobiales</taxon>
        <taxon>Rhizobiaceae</taxon>
        <taxon>Rhizobium/Agrobacterium group</taxon>
        <taxon>Agrobacterium</taxon>
    </lineage>
</organism>